<feature type="transmembrane region" description="Helical" evidence="18">
    <location>
        <begin position="195"/>
        <end position="213"/>
    </location>
</feature>
<feature type="transmembrane region" description="Helical" evidence="18">
    <location>
        <begin position="308"/>
        <end position="330"/>
    </location>
</feature>
<evidence type="ECO:0000256" key="4">
    <source>
        <dbReference type="ARBA" id="ARBA00004922"/>
    </source>
</evidence>
<evidence type="ECO:0000256" key="7">
    <source>
        <dbReference type="ARBA" id="ARBA00022676"/>
    </source>
</evidence>
<dbReference type="OrthoDB" id="82393at2157"/>
<keyword evidence="23" id="KW-1185">Reference proteome</keyword>
<dbReference type="Pfam" id="PF18079">
    <property type="entry name" value="AglB_L1"/>
    <property type="match status" value="1"/>
</dbReference>
<dbReference type="Pfam" id="PF02516">
    <property type="entry name" value="STT3"/>
    <property type="match status" value="1"/>
</dbReference>
<evidence type="ECO:0000256" key="10">
    <source>
        <dbReference type="ARBA" id="ARBA00022723"/>
    </source>
</evidence>
<dbReference type="Proteomes" id="UP000245657">
    <property type="component" value="Unassembled WGS sequence"/>
</dbReference>
<dbReference type="InterPro" id="IPR026410">
    <property type="entry name" value="OlisacTrfase_arch"/>
</dbReference>
<dbReference type="PANTHER" id="PTHR13872:SF1">
    <property type="entry name" value="DOLICHYL-DIPHOSPHOOLIGOSACCHARIDE--PROTEIN GLYCOSYLTRANSFERASE SUBUNIT STT3B"/>
    <property type="match status" value="1"/>
</dbReference>
<comment type="similarity">
    <text evidence="5">Belongs to the STT3 family.</text>
</comment>
<feature type="transmembrane region" description="Helical" evidence="18">
    <location>
        <begin position="6"/>
        <end position="26"/>
    </location>
</feature>
<evidence type="ECO:0000256" key="12">
    <source>
        <dbReference type="ARBA" id="ARBA00022989"/>
    </source>
</evidence>
<keyword evidence="14" id="KW-0464">Manganese</keyword>
<reference evidence="22 23" key="1">
    <citation type="submission" date="2018-05" db="EMBL/GenBank/DDBJ databases">
        <title>Draft genome of Methanospirillum lacunae Ki8-1.</title>
        <authorList>
            <person name="Dueholm M.S."/>
            <person name="Nielsen P.H."/>
            <person name="Bakmann L.F."/>
            <person name="Otzen D.E."/>
        </authorList>
    </citation>
    <scope>NUCLEOTIDE SEQUENCE [LARGE SCALE GENOMIC DNA]</scope>
    <source>
        <strain evidence="22 23">Ki8-1</strain>
    </source>
</reference>
<feature type="transmembrane region" description="Helical" evidence="18">
    <location>
        <begin position="80"/>
        <end position="98"/>
    </location>
</feature>
<dbReference type="InterPro" id="IPR003674">
    <property type="entry name" value="Oligo_trans_STT3"/>
</dbReference>
<comment type="catalytic activity">
    <reaction evidence="16">
        <text>an archaeal dolichyl phosphooligosaccharide + [protein]-L-asparagine = an archaeal dolichyl phosphate + a glycoprotein with the oligosaccharide chain attached by N-beta-D-glycosyl linkage to a protein L-asparagine.</text>
        <dbReference type="EC" id="2.4.99.21"/>
    </reaction>
</comment>
<evidence type="ECO:0000259" key="21">
    <source>
        <dbReference type="Pfam" id="PF22627"/>
    </source>
</evidence>
<feature type="domain" description="Oligosaccharyl transferase STT3 N-terminal" evidence="19">
    <location>
        <begin position="37"/>
        <end position="416"/>
    </location>
</feature>
<feature type="transmembrane region" description="Helical" evidence="18">
    <location>
        <begin position="162"/>
        <end position="183"/>
    </location>
</feature>
<keyword evidence="13 18" id="KW-0472">Membrane</keyword>
<organism evidence="22 23">
    <name type="scientific">Methanospirillum lacunae</name>
    <dbReference type="NCBI Taxonomy" id="668570"/>
    <lineage>
        <taxon>Archaea</taxon>
        <taxon>Methanobacteriati</taxon>
        <taxon>Methanobacteriota</taxon>
        <taxon>Stenosarchaea group</taxon>
        <taxon>Methanomicrobia</taxon>
        <taxon>Methanomicrobiales</taxon>
        <taxon>Methanospirillaceae</taxon>
        <taxon>Methanospirillum</taxon>
    </lineage>
</organism>
<evidence type="ECO:0000256" key="11">
    <source>
        <dbReference type="ARBA" id="ARBA00022842"/>
    </source>
</evidence>
<comment type="subcellular location">
    <subcellularLocation>
        <location evidence="3">Cell membrane</location>
        <topology evidence="3">Multi-pass membrane protein</topology>
    </subcellularLocation>
</comment>
<dbReference type="RefSeq" id="WP_109970154.1">
    <property type="nucleotide sequence ID" value="NZ_CP176093.1"/>
</dbReference>
<feature type="compositionally biased region" description="Basic and acidic residues" evidence="17">
    <location>
        <begin position="446"/>
        <end position="455"/>
    </location>
</feature>
<feature type="transmembrane region" description="Helical" evidence="18">
    <location>
        <begin position="368"/>
        <end position="384"/>
    </location>
</feature>
<dbReference type="Gene3D" id="3.40.50.12610">
    <property type="match status" value="1"/>
</dbReference>
<dbReference type="GeneID" id="97550089"/>
<dbReference type="Gene3D" id="2.60.40.3390">
    <property type="match status" value="1"/>
</dbReference>
<evidence type="ECO:0000256" key="18">
    <source>
        <dbReference type="SAM" id="Phobius"/>
    </source>
</evidence>
<keyword evidence="7" id="KW-0328">Glycosyltransferase</keyword>
<feature type="domain" description="Archaeal glycosylation protein B peripheral" evidence="20">
    <location>
        <begin position="783"/>
        <end position="849"/>
    </location>
</feature>
<dbReference type="InterPro" id="IPR041154">
    <property type="entry name" value="AglB_P1"/>
</dbReference>
<proteinExistence type="inferred from homology"/>
<comment type="cofactor">
    <cofactor evidence="2">
        <name>Mg(2+)</name>
        <dbReference type="ChEBI" id="CHEBI:18420"/>
    </cofactor>
</comment>
<evidence type="ECO:0000256" key="16">
    <source>
        <dbReference type="ARBA" id="ARBA00034066"/>
    </source>
</evidence>
<dbReference type="PANTHER" id="PTHR13872">
    <property type="entry name" value="DOLICHYL-DIPHOSPHOOLIGOSACCHARIDE--PROTEIN GLYCOSYLTRANSFERASE SUBUNIT"/>
    <property type="match status" value="1"/>
</dbReference>
<feature type="transmembrane region" description="Helical" evidence="18">
    <location>
        <begin position="244"/>
        <end position="264"/>
    </location>
</feature>
<evidence type="ECO:0000259" key="19">
    <source>
        <dbReference type="Pfam" id="PF02516"/>
    </source>
</evidence>
<sequence length="850" mass="96478">MQCNITRKNVIIGIILLILTILAFYLRMWPGFEANLNVISNVAMDDPMYNLRMVEQTVANFPHYAWFDPMTYYPQGQPQHWGPLFTLISAAACILVGATTRVDIASVCLFIPGIMAALMIPITYATVKLVSDWKSAIATAAFMTIVPGQYFFRSYYGYFDHHIGEVLFSTLFCLCYLYALVYCRKNPVQIEDKNTWKIPILLGLLCGFTYVLGLAIMPTMLVFALIVAIITPIWFMIQRYNHHLGASALVINTTTFIIAIIGFFSIGVNTSQLGMDFYSTGHPIAYGLIILGTWILFGFSYYLRKKSLISFVLAIIGVTILGIVLFALLFPSMFSYFLQNANAFFGQDIHWKTIQEARQWTIFDAWRTFNYSLFLFAGGILVLLRKFRREINPSYIFLLIWTGLILYATCEHIRYEYYMAVPIAMLSGIAVGSAIDLALPHKKQEQKATEQDQKRPAHSKSGSRKVQGTVHHQSRFTRGVGIIVLIIVAILSILFTMNAIADDKSLGIFQLNTDWWEACSWLENNTPDTGLDFYKIYNENSFHQPPESYGIMSWWDYGHIILELGDRLPNANPFQFGVDGENGAARFFVTTNESVASGIMDKLHTKYVMTDYEMDTDKFWAMATWDNPEIGAYPYQRSFILPDPDNPNTGQNIPFFVEPYYRTMVSRLHNFDGSMQEPNKVHYIQYMDPSSSHTSSPLIVNGSEVPYQVAEQLVKNDQNSLGSKFNSTLVNYVYTSPLSTVPALNHFRLVYESSTRASPDELPDVRYVKVFEYVPGAHLTGEGILEIPIITNTGRTFTYRQESVNGSFTLPYPTSAKVGDIQTLGPYKNEQTGKEYTVTEEQVQKEENIL</sequence>
<feature type="region of interest" description="Disordered" evidence="17">
    <location>
        <begin position="446"/>
        <end position="470"/>
    </location>
</feature>
<evidence type="ECO:0000256" key="17">
    <source>
        <dbReference type="SAM" id="MobiDB-lite"/>
    </source>
</evidence>
<evidence type="ECO:0000256" key="5">
    <source>
        <dbReference type="ARBA" id="ARBA00010810"/>
    </source>
</evidence>
<dbReference type="GO" id="GO:0004576">
    <property type="term" value="F:oligosaccharyl transferase activity"/>
    <property type="evidence" value="ECO:0007669"/>
    <property type="project" value="InterPro"/>
</dbReference>
<dbReference type="GO" id="GO:0005886">
    <property type="term" value="C:plasma membrane"/>
    <property type="evidence" value="ECO:0007669"/>
    <property type="project" value="UniProtKB-SubCell"/>
</dbReference>
<keyword evidence="11" id="KW-0460">Magnesium</keyword>
<evidence type="ECO:0000313" key="22">
    <source>
        <dbReference type="EMBL" id="PWR69830.1"/>
    </source>
</evidence>
<evidence type="ECO:0000256" key="2">
    <source>
        <dbReference type="ARBA" id="ARBA00001946"/>
    </source>
</evidence>
<feature type="transmembrane region" description="Helical" evidence="18">
    <location>
        <begin position="104"/>
        <end position="124"/>
    </location>
</feature>
<evidence type="ECO:0000256" key="9">
    <source>
        <dbReference type="ARBA" id="ARBA00022692"/>
    </source>
</evidence>
<dbReference type="GO" id="GO:0046872">
    <property type="term" value="F:metal ion binding"/>
    <property type="evidence" value="ECO:0007669"/>
    <property type="project" value="UniProtKB-KW"/>
</dbReference>
<name>A0A2V2MU32_9EURY</name>
<dbReference type="AlphaFoldDB" id="A0A2V2MU32"/>
<feature type="transmembrane region" description="Helical" evidence="18">
    <location>
        <begin position="391"/>
        <end position="409"/>
    </location>
</feature>
<evidence type="ECO:0000313" key="23">
    <source>
        <dbReference type="Proteomes" id="UP000245657"/>
    </source>
</evidence>
<evidence type="ECO:0000256" key="1">
    <source>
        <dbReference type="ARBA" id="ARBA00001936"/>
    </source>
</evidence>
<accession>A0A2V2MU32</accession>
<dbReference type="InterPro" id="IPR048307">
    <property type="entry name" value="STT3_N"/>
</dbReference>
<evidence type="ECO:0000256" key="13">
    <source>
        <dbReference type="ARBA" id="ARBA00023136"/>
    </source>
</evidence>
<keyword evidence="8 22" id="KW-0808">Transferase</keyword>
<feature type="transmembrane region" description="Helical" evidence="18">
    <location>
        <begin position="480"/>
        <end position="501"/>
    </location>
</feature>
<keyword evidence="12 18" id="KW-1133">Transmembrane helix</keyword>
<feature type="transmembrane region" description="Helical" evidence="18">
    <location>
        <begin position="219"/>
        <end position="237"/>
    </location>
</feature>
<gene>
    <name evidence="22" type="ORF">DK846_16775</name>
</gene>
<keyword evidence="9 18" id="KW-0812">Transmembrane</keyword>
<dbReference type="EC" id="2.4.99.21" evidence="6"/>
<dbReference type="InterPro" id="IPR054479">
    <property type="entry name" value="AglB-like_core"/>
</dbReference>
<evidence type="ECO:0000256" key="3">
    <source>
        <dbReference type="ARBA" id="ARBA00004651"/>
    </source>
</evidence>
<feature type="transmembrane region" description="Helical" evidence="18">
    <location>
        <begin position="284"/>
        <end position="303"/>
    </location>
</feature>
<dbReference type="Pfam" id="PF22627">
    <property type="entry name" value="AglB_core-like"/>
    <property type="match status" value="1"/>
</dbReference>
<evidence type="ECO:0000256" key="14">
    <source>
        <dbReference type="ARBA" id="ARBA00023211"/>
    </source>
</evidence>
<dbReference type="NCBIfam" id="TIGR04154">
    <property type="entry name" value="archaeo_STT3"/>
    <property type="match status" value="1"/>
</dbReference>
<evidence type="ECO:0000256" key="15">
    <source>
        <dbReference type="ARBA" id="ARBA00030679"/>
    </source>
</evidence>
<evidence type="ECO:0000256" key="6">
    <source>
        <dbReference type="ARBA" id="ARBA00012602"/>
    </source>
</evidence>
<keyword evidence="10" id="KW-0479">Metal-binding</keyword>
<protein>
    <recommendedName>
        <fullName evidence="6">dolichyl-phosphooligosaccharide-protein glycotransferase</fullName>
        <ecNumber evidence="6">2.4.99.21</ecNumber>
    </recommendedName>
    <alternativeName>
        <fullName evidence="15">Oligosaccharyl transferase</fullName>
    </alternativeName>
</protein>
<dbReference type="EMBL" id="QGMY01000018">
    <property type="protein sequence ID" value="PWR69830.1"/>
    <property type="molecule type" value="Genomic_DNA"/>
</dbReference>
<evidence type="ECO:0000256" key="8">
    <source>
        <dbReference type="ARBA" id="ARBA00022679"/>
    </source>
</evidence>
<dbReference type="UniPathway" id="UPA00378"/>
<feature type="domain" description="AglB-like core" evidence="21">
    <location>
        <begin position="513"/>
        <end position="614"/>
    </location>
</feature>
<evidence type="ECO:0000259" key="20">
    <source>
        <dbReference type="Pfam" id="PF18079"/>
    </source>
</evidence>
<feature type="transmembrane region" description="Helical" evidence="18">
    <location>
        <begin position="415"/>
        <end position="439"/>
    </location>
</feature>
<comment type="pathway">
    <text evidence="4">Protein modification; protein glycosylation.</text>
</comment>
<comment type="caution">
    <text evidence="22">The sequence shown here is derived from an EMBL/GenBank/DDBJ whole genome shotgun (WGS) entry which is preliminary data.</text>
</comment>
<comment type="cofactor">
    <cofactor evidence="1">
        <name>Mn(2+)</name>
        <dbReference type="ChEBI" id="CHEBI:29035"/>
    </cofactor>
</comment>